<dbReference type="PANTHER" id="PTHR30372:SF6">
    <property type="entry name" value="LIPID-A-DISACCHARIDE SYNTHASE"/>
    <property type="match status" value="1"/>
</dbReference>
<sequence>MTKQAVDILVLSNGPGEVTTWVRPVVKALRQKLGDDRSVARISVVLSPCPNATGKEPAIARSYPEVDRVQEAEHFWQFLLWGKTFENWDWRSRGVVIFLGGDQIFPVVIGKKLGYRTVVYAEWEARWHNWIDRFGVMKAQVAKNISQKHAHKFTVVGDLMLEAQEQLLTSHFCTSERPVAPTELIGLLPGSKAAKLTQGIPLELAIAEYIHAKRPQTKFVIPVAPTLDLQTLASFADPQKNPFVQTFGFNGASLIVSKESTNNSTLKTQKGLIIELWQETPAYDLLSQCRICLTTVGANTAELGALGVPMIVLLPTQQLDAMRSWDGLPGLLANLPGVGSSFAKAINWLVLKRKGLLAWPNIWAQEEIVPELVGKLQAPEVADIVLDLLDNPEKLDEIRTKLHSVRGESGAAQKIAQIVCEEMGKQEQ</sequence>
<dbReference type="AlphaFoldDB" id="A0A8J7LEM7"/>
<dbReference type="GO" id="GO:0016020">
    <property type="term" value="C:membrane"/>
    <property type="evidence" value="ECO:0007669"/>
    <property type="project" value="GOC"/>
</dbReference>
<dbReference type="SUPFAM" id="SSF53756">
    <property type="entry name" value="UDP-Glycosyltransferase/glycogen phosphorylase"/>
    <property type="match status" value="1"/>
</dbReference>
<evidence type="ECO:0000313" key="1">
    <source>
        <dbReference type="EMBL" id="MBH8572944.1"/>
    </source>
</evidence>
<reference evidence="1 2" key="1">
    <citation type="journal article" date="2021" name="Int. J. Syst. Evol. Microbiol.">
        <title>Amazonocrinis nigriterrae gen. nov., sp. nov., Atlanticothrix silvestris gen. nov., sp. nov. and Dendronalium phyllosphericum gen. nov., sp. nov., nostocacean cyanobacteria from Brazilian environments.</title>
        <authorList>
            <person name="Alvarenga D.O."/>
            <person name="Andreote A.P.D."/>
            <person name="Branco L.H.Z."/>
            <person name="Delbaje E."/>
            <person name="Cruz R.B."/>
            <person name="Varani A.M."/>
            <person name="Fiore M.F."/>
        </authorList>
    </citation>
    <scope>NUCLEOTIDE SEQUENCE [LARGE SCALE GENOMIC DNA]</scope>
    <source>
        <strain evidence="1 2">CENA369</strain>
    </source>
</reference>
<dbReference type="PANTHER" id="PTHR30372">
    <property type="entry name" value="LIPID-A-DISACCHARIDE SYNTHASE"/>
    <property type="match status" value="1"/>
</dbReference>
<dbReference type="Proteomes" id="UP000662314">
    <property type="component" value="Unassembled WGS sequence"/>
</dbReference>
<dbReference type="EMBL" id="JAECZA010000021">
    <property type="protein sequence ID" value="MBH8572944.1"/>
    <property type="molecule type" value="Genomic_DNA"/>
</dbReference>
<gene>
    <name evidence="1" type="ORF">I8752_07915</name>
</gene>
<dbReference type="GO" id="GO:0009245">
    <property type="term" value="P:lipid A biosynthetic process"/>
    <property type="evidence" value="ECO:0007669"/>
    <property type="project" value="InterPro"/>
</dbReference>
<name>A0A8J7LEM7_9NOST</name>
<protein>
    <submittedName>
        <fullName evidence="1">Lipid-A-disaccharide synthase</fullName>
    </submittedName>
</protein>
<dbReference type="RefSeq" id="WP_214431767.1">
    <property type="nucleotide sequence ID" value="NZ_CAWPUQ010000113.1"/>
</dbReference>
<dbReference type="GO" id="GO:0005543">
    <property type="term" value="F:phospholipid binding"/>
    <property type="evidence" value="ECO:0007669"/>
    <property type="project" value="TreeGrafter"/>
</dbReference>
<comment type="caution">
    <text evidence="1">The sequence shown here is derived from an EMBL/GenBank/DDBJ whole genome shotgun (WGS) entry which is preliminary data.</text>
</comment>
<dbReference type="GO" id="GO:0008915">
    <property type="term" value="F:lipid-A-disaccharide synthase activity"/>
    <property type="evidence" value="ECO:0007669"/>
    <property type="project" value="InterPro"/>
</dbReference>
<evidence type="ECO:0000313" key="2">
    <source>
        <dbReference type="Proteomes" id="UP000662314"/>
    </source>
</evidence>
<accession>A0A8J7LEM7</accession>
<organism evidence="1 2">
    <name type="scientific">Dendronalium phyllosphericum CENA369</name>
    <dbReference type="NCBI Taxonomy" id="1725256"/>
    <lineage>
        <taxon>Bacteria</taxon>
        <taxon>Bacillati</taxon>
        <taxon>Cyanobacteriota</taxon>
        <taxon>Cyanophyceae</taxon>
        <taxon>Nostocales</taxon>
        <taxon>Nostocaceae</taxon>
        <taxon>Dendronalium</taxon>
        <taxon>Dendronalium phyllosphericum</taxon>
    </lineage>
</organism>
<dbReference type="InterPro" id="IPR003835">
    <property type="entry name" value="Glyco_trans_19"/>
</dbReference>
<keyword evidence="2" id="KW-1185">Reference proteome</keyword>
<proteinExistence type="predicted"/>